<keyword evidence="7" id="KW-0963">Cytoplasm</keyword>
<feature type="site" description="Important for tRNA non-discrimination" evidence="7">
    <location>
        <position position="52"/>
    </location>
</feature>
<dbReference type="InterPro" id="IPR047090">
    <property type="entry name" value="AspRS_core"/>
</dbReference>
<dbReference type="InterPro" id="IPR002312">
    <property type="entry name" value="Asp/Asn-tRNA-synth_IIb"/>
</dbReference>
<dbReference type="AlphaFoldDB" id="A0A538UAW2"/>
<dbReference type="SUPFAM" id="SSF55261">
    <property type="entry name" value="GAD domain-like"/>
    <property type="match status" value="1"/>
</dbReference>
<comment type="subcellular location">
    <subcellularLocation>
        <location evidence="7">Cytoplasm</location>
    </subcellularLocation>
</comment>
<dbReference type="SUPFAM" id="SSF55681">
    <property type="entry name" value="Class II aaRS and biotin synthetases"/>
    <property type="match status" value="1"/>
</dbReference>
<dbReference type="NCBIfam" id="NF001750">
    <property type="entry name" value="PRK00476.1"/>
    <property type="match status" value="1"/>
</dbReference>
<dbReference type="GO" id="GO:0005737">
    <property type="term" value="C:cytoplasm"/>
    <property type="evidence" value="ECO:0007669"/>
    <property type="project" value="UniProtKB-SubCell"/>
</dbReference>
<gene>
    <name evidence="7 9" type="primary">aspS</name>
    <name evidence="9" type="ORF">E6K81_05915</name>
</gene>
<dbReference type="Gene3D" id="2.40.50.140">
    <property type="entry name" value="Nucleic acid-binding proteins"/>
    <property type="match status" value="1"/>
</dbReference>
<dbReference type="GO" id="GO:0003676">
    <property type="term" value="F:nucleic acid binding"/>
    <property type="evidence" value="ECO:0007669"/>
    <property type="project" value="InterPro"/>
</dbReference>
<evidence type="ECO:0000256" key="6">
    <source>
        <dbReference type="ARBA" id="ARBA00023146"/>
    </source>
</evidence>
<dbReference type="InterPro" id="IPR004115">
    <property type="entry name" value="GAD-like_sf"/>
</dbReference>
<comment type="function">
    <text evidence="7">Aspartyl-tRNA synthetase with relaxed tRNA specificity since it is able to aspartylate not only its cognate tRNA(Asp) but also tRNA(Asn). Reaction proceeds in two steps: L-aspartate is first activated by ATP to form Asp-AMP and then transferred to the acceptor end of tRNA(Asp/Asn).</text>
</comment>
<evidence type="ECO:0000256" key="7">
    <source>
        <dbReference type="HAMAP-Rule" id="MF_00044"/>
    </source>
</evidence>
<keyword evidence="5 7" id="KW-0648">Protein biosynthesis</keyword>
<dbReference type="SUPFAM" id="SSF50249">
    <property type="entry name" value="Nucleic acid-binding proteins"/>
    <property type="match status" value="1"/>
</dbReference>
<dbReference type="InterPro" id="IPR004364">
    <property type="entry name" value="Aa-tRNA-synt_II"/>
</dbReference>
<comment type="similarity">
    <text evidence="1 7">Belongs to the class-II aminoacyl-tRNA synthetase family. Type 1 subfamily.</text>
</comment>
<dbReference type="Pfam" id="PF00152">
    <property type="entry name" value="tRNA-synt_2"/>
    <property type="match status" value="1"/>
</dbReference>
<keyword evidence="6 7" id="KW-0030">Aminoacyl-tRNA synthetase</keyword>
<dbReference type="CDD" id="cd04317">
    <property type="entry name" value="EcAspRS_like_N"/>
    <property type="match status" value="1"/>
</dbReference>
<dbReference type="NCBIfam" id="TIGR00459">
    <property type="entry name" value="aspS_bact"/>
    <property type="match status" value="1"/>
</dbReference>
<keyword evidence="3 7" id="KW-0547">Nucleotide-binding</keyword>
<dbReference type="CDD" id="cd00777">
    <property type="entry name" value="AspRS_core"/>
    <property type="match status" value="1"/>
</dbReference>
<dbReference type="Proteomes" id="UP000319771">
    <property type="component" value="Unassembled WGS sequence"/>
</dbReference>
<feature type="domain" description="Aminoacyl-transfer RNA synthetases class-II family profile" evidence="8">
    <location>
        <begin position="182"/>
        <end position="578"/>
    </location>
</feature>
<organism evidence="9 10">
    <name type="scientific">Eiseniibacteriota bacterium</name>
    <dbReference type="NCBI Taxonomy" id="2212470"/>
    <lineage>
        <taxon>Bacteria</taxon>
        <taxon>Candidatus Eiseniibacteriota</taxon>
    </lineage>
</organism>
<evidence type="ECO:0000256" key="4">
    <source>
        <dbReference type="ARBA" id="ARBA00022840"/>
    </source>
</evidence>
<comment type="subunit">
    <text evidence="7">Homodimer.</text>
</comment>
<evidence type="ECO:0000259" key="8">
    <source>
        <dbReference type="PROSITE" id="PS50862"/>
    </source>
</evidence>
<comment type="caution">
    <text evidence="7">Lacks conserved residue(s) required for the propagation of feature annotation.</text>
</comment>
<dbReference type="GO" id="GO:0006422">
    <property type="term" value="P:aspartyl-tRNA aminoacylation"/>
    <property type="evidence" value="ECO:0007669"/>
    <property type="project" value="UniProtKB-UniRule"/>
</dbReference>
<dbReference type="EC" id="6.1.1.23" evidence="7"/>
<reference evidence="9 10" key="1">
    <citation type="journal article" date="2019" name="Nat. Microbiol.">
        <title>Mediterranean grassland soil C-N compound turnover is dependent on rainfall and depth, and is mediated by genomically divergent microorganisms.</title>
        <authorList>
            <person name="Diamond S."/>
            <person name="Andeer P.F."/>
            <person name="Li Z."/>
            <person name="Crits-Christoph A."/>
            <person name="Burstein D."/>
            <person name="Anantharaman K."/>
            <person name="Lane K.R."/>
            <person name="Thomas B.C."/>
            <person name="Pan C."/>
            <person name="Northen T.R."/>
            <person name="Banfield J.F."/>
        </authorList>
    </citation>
    <scope>NUCLEOTIDE SEQUENCE [LARGE SCALE GENOMIC DNA]</scope>
    <source>
        <strain evidence="9">WS_11</strain>
    </source>
</reference>
<sequence>MIETGTPGADVRLEDLGDWRRTHTCGELTRAHVREAAEAATLMGWVHRVRDHGGVLFVDLRDRYGLTQVVFRPERCGPEVMKRAGQVGNESVIAVRGPVAPRPAESVNPDLSTGEVELEAREIRVLAAAAPLPFQVNEAMHLANEDLRLRYRYLDLRRPELSAMLALRHRAAQAGRAHLSGRGFLEIETPLLVKPTPEGARDYVVPSRVHPGKFYALPQSPQLYKQTLMIAGCDRYFQFARCLRDEDLRADRQPEHTQIDLELSFVTEEEVFAAVEGLMVALWRECKGVELETPFPRLTFRESMARYGTDKPDVRFGFEFVDVTALCARSPRRVIADGAKAQDGTAAALVLPGGAEISGTQLRKYEDVVKAAGGGGLTFFKVQAADREKQQIIFPGGLLDEFLAAVKARDGDAVVFTNGPWEHTLKALGVLRSQLGQPLLAGHEDEWRFLWVRDFPLFEWDAEAKRWSPRHHMFTMPNAEHLPLLESDPGKVHAQLYDLVLNGTELGSGSIRIHRTDIQERVMKVIGLAREEAYRKFGFLLEAYQFASPPHGGIGLGFDRIVMLLGGCESLRETIAFPKSASAASLMDGCPSDVEPEQLRELKIRVDPDL</sequence>
<dbReference type="HAMAP" id="MF_00044">
    <property type="entry name" value="Asp_tRNA_synth_type1"/>
    <property type="match status" value="1"/>
</dbReference>
<dbReference type="InterPro" id="IPR012340">
    <property type="entry name" value="NA-bd_OB-fold"/>
</dbReference>
<dbReference type="InterPro" id="IPR029351">
    <property type="entry name" value="GAD_dom"/>
</dbReference>
<evidence type="ECO:0000256" key="1">
    <source>
        <dbReference type="ARBA" id="ARBA00006303"/>
    </source>
</evidence>
<dbReference type="Gene3D" id="3.30.1360.30">
    <property type="entry name" value="GAD-like domain"/>
    <property type="match status" value="1"/>
</dbReference>
<feature type="binding site" evidence="7">
    <location>
        <begin position="557"/>
        <end position="560"/>
    </location>
    <ligand>
        <name>ATP</name>
        <dbReference type="ChEBI" id="CHEBI:30616"/>
    </ligand>
</feature>
<dbReference type="PANTHER" id="PTHR22594:SF5">
    <property type="entry name" value="ASPARTATE--TRNA LIGASE, MITOCHONDRIAL"/>
    <property type="match status" value="1"/>
</dbReference>
<comment type="caution">
    <text evidence="9">The sequence shown here is derived from an EMBL/GenBank/DDBJ whole genome shotgun (WGS) entry which is preliminary data.</text>
</comment>
<feature type="binding site" evidence="7">
    <location>
        <position position="198"/>
    </location>
    <ligand>
        <name>L-aspartate</name>
        <dbReference type="ChEBI" id="CHEBI:29991"/>
    </ligand>
</feature>
<evidence type="ECO:0000256" key="3">
    <source>
        <dbReference type="ARBA" id="ARBA00022741"/>
    </source>
</evidence>
<protein>
    <recommendedName>
        <fullName evidence="7">Aspartate--tRNA(Asp/Asn) ligase</fullName>
        <ecNumber evidence="7">6.1.1.23</ecNumber>
    </recommendedName>
    <alternativeName>
        <fullName evidence="7">Aspartyl-tRNA synthetase</fullName>
        <shortName evidence="7">AspRS</shortName>
    </alternativeName>
    <alternativeName>
        <fullName evidence="7">Non-discriminating aspartyl-tRNA synthetase</fullName>
        <shortName evidence="7">ND-AspRS</shortName>
    </alternativeName>
</protein>
<feature type="binding site" evidence="7">
    <location>
        <position position="244"/>
    </location>
    <ligand>
        <name>L-aspartate</name>
        <dbReference type="ChEBI" id="CHEBI:29991"/>
    </ligand>
</feature>
<feature type="region of interest" description="Aspartate" evidence="7">
    <location>
        <begin position="222"/>
        <end position="225"/>
    </location>
</feature>
<feature type="binding site" evidence="7">
    <location>
        <position position="512"/>
    </location>
    <ligand>
        <name>L-aspartate</name>
        <dbReference type="ChEBI" id="CHEBI:29991"/>
    </ligand>
</feature>
<dbReference type="GO" id="GO:0050560">
    <property type="term" value="F:aspartate-tRNA(Asn) ligase activity"/>
    <property type="evidence" value="ECO:0007669"/>
    <property type="project" value="UniProtKB-EC"/>
</dbReference>
<evidence type="ECO:0000313" key="9">
    <source>
        <dbReference type="EMBL" id="TMQ73014.1"/>
    </source>
</evidence>
<dbReference type="GO" id="GO:0004815">
    <property type="term" value="F:aspartate-tRNA ligase activity"/>
    <property type="evidence" value="ECO:0007669"/>
    <property type="project" value="UniProtKB-UniRule"/>
</dbReference>
<dbReference type="InterPro" id="IPR045864">
    <property type="entry name" value="aa-tRNA-synth_II/BPL/LPL"/>
</dbReference>
<accession>A0A538UAW2</accession>
<dbReference type="Pfam" id="PF02938">
    <property type="entry name" value="GAD"/>
    <property type="match status" value="1"/>
</dbReference>
<dbReference type="InterPro" id="IPR047089">
    <property type="entry name" value="Asp-tRNA-ligase_1_N"/>
</dbReference>
<comment type="catalytic activity">
    <reaction evidence="7">
        <text>tRNA(Asx) + L-aspartate + ATP = L-aspartyl-tRNA(Asx) + AMP + diphosphate</text>
        <dbReference type="Rhea" id="RHEA:18349"/>
        <dbReference type="Rhea" id="RHEA-COMP:9710"/>
        <dbReference type="Rhea" id="RHEA-COMP:9711"/>
        <dbReference type="ChEBI" id="CHEBI:29991"/>
        <dbReference type="ChEBI" id="CHEBI:30616"/>
        <dbReference type="ChEBI" id="CHEBI:33019"/>
        <dbReference type="ChEBI" id="CHEBI:78442"/>
        <dbReference type="ChEBI" id="CHEBI:78516"/>
        <dbReference type="ChEBI" id="CHEBI:456215"/>
        <dbReference type="EC" id="6.1.1.23"/>
    </reaction>
</comment>
<feature type="binding site" evidence="7">
    <location>
        <position position="505"/>
    </location>
    <ligand>
        <name>ATP</name>
        <dbReference type="ChEBI" id="CHEBI:30616"/>
    </ligand>
</feature>
<dbReference type="InterPro" id="IPR004365">
    <property type="entry name" value="NA-bd_OB_tRNA"/>
</dbReference>
<feature type="binding site" evidence="7">
    <location>
        <begin position="244"/>
        <end position="246"/>
    </location>
    <ligand>
        <name>ATP</name>
        <dbReference type="ChEBI" id="CHEBI:30616"/>
    </ligand>
</feature>
<proteinExistence type="inferred from homology"/>
<keyword evidence="4 7" id="KW-0067">ATP-binding</keyword>
<dbReference type="InterPro" id="IPR006195">
    <property type="entry name" value="aa-tRNA-synth_II"/>
</dbReference>
<name>A0A538UAW2_UNCEI</name>
<dbReference type="InterPro" id="IPR004524">
    <property type="entry name" value="Asp-tRNA-ligase_1"/>
</dbReference>
<evidence type="ECO:0000256" key="5">
    <source>
        <dbReference type="ARBA" id="ARBA00022917"/>
    </source>
</evidence>
<dbReference type="GO" id="GO:0005524">
    <property type="term" value="F:ATP binding"/>
    <property type="evidence" value="ECO:0007669"/>
    <property type="project" value="UniProtKB-UniRule"/>
</dbReference>
<keyword evidence="2 7" id="KW-0436">Ligase</keyword>
<dbReference type="EMBL" id="VBPB01000085">
    <property type="protein sequence ID" value="TMQ73014.1"/>
    <property type="molecule type" value="Genomic_DNA"/>
</dbReference>
<feature type="binding site" evidence="7">
    <location>
        <position position="253"/>
    </location>
    <ligand>
        <name>ATP</name>
        <dbReference type="ChEBI" id="CHEBI:30616"/>
    </ligand>
</feature>
<dbReference type="PRINTS" id="PR01042">
    <property type="entry name" value="TRNASYNTHASP"/>
</dbReference>
<dbReference type="Gene3D" id="3.30.930.10">
    <property type="entry name" value="Bira Bifunctional Protein, Domain 2"/>
    <property type="match status" value="1"/>
</dbReference>
<dbReference type="PROSITE" id="PS50862">
    <property type="entry name" value="AA_TRNA_LIGASE_II"/>
    <property type="match status" value="1"/>
</dbReference>
<feature type="binding site" evidence="7">
    <location>
        <position position="471"/>
    </location>
    <ligand>
        <name>L-aspartate</name>
        <dbReference type="ChEBI" id="CHEBI:29991"/>
    </ligand>
</feature>
<evidence type="ECO:0000256" key="2">
    <source>
        <dbReference type="ARBA" id="ARBA00022598"/>
    </source>
</evidence>
<dbReference type="Pfam" id="PF01336">
    <property type="entry name" value="tRNA_anti-codon"/>
    <property type="match status" value="1"/>
</dbReference>
<dbReference type="PANTHER" id="PTHR22594">
    <property type="entry name" value="ASPARTYL/LYSYL-TRNA SYNTHETASE"/>
    <property type="match status" value="1"/>
</dbReference>
<evidence type="ECO:0000313" key="10">
    <source>
        <dbReference type="Proteomes" id="UP000319771"/>
    </source>
</evidence>